<dbReference type="InterPro" id="IPR013820">
    <property type="entry name" value="ATP_PRibTrfase_cat"/>
</dbReference>
<evidence type="ECO:0000313" key="11">
    <source>
        <dbReference type="Proteomes" id="UP000660262"/>
    </source>
</evidence>
<dbReference type="GO" id="GO:0005737">
    <property type="term" value="C:cytoplasm"/>
    <property type="evidence" value="ECO:0007669"/>
    <property type="project" value="InterPro"/>
</dbReference>
<dbReference type="PANTHER" id="PTHR21403:SF8">
    <property type="entry name" value="ATP PHOSPHORIBOSYLTRANSFERASE"/>
    <property type="match status" value="1"/>
</dbReference>
<dbReference type="AlphaFoldDB" id="A0A830HD72"/>
<dbReference type="Proteomes" id="UP000660262">
    <property type="component" value="Unassembled WGS sequence"/>
</dbReference>
<keyword evidence="11" id="KW-1185">Reference proteome</keyword>
<dbReference type="Pfam" id="PF01634">
    <property type="entry name" value="HisG"/>
    <property type="match status" value="1"/>
</dbReference>
<evidence type="ECO:0000256" key="3">
    <source>
        <dbReference type="ARBA" id="ARBA00011946"/>
    </source>
</evidence>
<dbReference type="Gene3D" id="3.30.70.120">
    <property type="match status" value="1"/>
</dbReference>
<keyword evidence="4" id="KW-0028">Amino-acid biosynthesis</keyword>
<proteinExistence type="predicted"/>
<protein>
    <recommendedName>
        <fullName evidence="3">ATP phosphoribosyltransferase</fullName>
        <ecNumber evidence="3">2.4.2.17</ecNumber>
    </recommendedName>
</protein>
<dbReference type="InterPro" id="IPR015867">
    <property type="entry name" value="N-reg_PII/ATP_PRibTrfase_C"/>
</dbReference>
<feature type="domain" description="Histidine biosynthesis HisG C-terminal" evidence="9">
    <location>
        <begin position="305"/>
        <end position="390"/>
    </location>
</feature>
<dbReference type="SUPFAM" id="SSF53850">
    <property type="entry name" value="Periplasmic binding protein-like II"/>
    <property type="match status" value="1"/>
</dbReference>
<organism evidence="10 11">
    <name type="scientific">Pycnococcus provasolii</name>
    <dbReference type="NCBI Taxonomy" id="41880"/>
    <lineage>
        <taxon>Eukaryota</taxon>
        <taxon>Viridiplantae</taxon>
        <taxon>Chlorophyta</taxon>
        <taxon>Pseudoscourfieldiophyceae</taxon>
        <taxon>Pseudoscourfieldiales</taxon>
        <taxon>Pycnococcaceae</taxon>
        <taxon>Pycnococcus</taxon>
    </lineage>
</organism>
<evidence type="ECO:0000256" key="7">
    <source>
        <dbReference type="ARBA" id="ARBA00023102"/>
    </source>
</evidence>
<dbReference type="CDD" id="cd13593">
    <property type="entry name" value="PBP2_HisGL3"/>
    <property type="match status" value="1"/>
</dbReference>
<evidence type="ECO:0000256" key="4">
    <source>
        <dbReference type="ARBA" id="ARBA00022605"/>
    </source>
</evidence>
<evidence type="ECO:0000256" key="5">
    <source>
        <dbReference type="ARBA" id="ARBA00022676"/>
    </source>
</evidence>
<keyword evidence="6" id="KW-0808">Transferase</keyword>
<evidence type="ECO:0000256" key="2">
    <source>
        <dbReference type="ARBA" id="ARBA00004667"/>
    </source>
</evidence>
<sequence length="420" mass="45739">MLSNLSTAAAGTRDVHSLSLRVMSRRRHPPVVLSSSSSRCHRRNHLIATRASVNTAPRGDVKHAEAKMIERDVLRMGIPSKGRMAEDTLDLLSSSQLSVKKLNPRQYAAKMPAMGDKMEVWFQRASDVVRKVRSGDFDIGILGYDMFAEFGEGADDLVVVHDALRFGECYLALAVPNYGATAGVNSLDELLAMPCWTEENPLRVVTGYQYLAKTFFENVGFENVALVAGDGALEAAPAMGSADIILDLVSTGTTLRENNLKEIEGGRVVESQGVLVANRKSLLERDGCLETVHEMLERLEAHLEAKKLFTVVANMRGSSAEDVASLVMSCDSLKGLQGPTVAPVYTPGADGKPEVNMYAVTICAQKATLYDSVKALRDIGGSGVLVSPLTYVFDEEPARWNLLLDELGMEHDPIRGKEKR</sequence>
<dbReference type="GO" id="GO:0000105">
    <property type="term" value="P:L-histidine biosynthetic process"/>
    <property type="evidence" value="ECO:0007669"/>
    <property type="project" value="UniProtKB-UniPathway"/>
</dbReference>
<evidence type="ECO:0000256" key="6">
    <source>
        <dbReference type="ARBA" id="ARBA00022679"/>
    </source>
</evidence>
<name>A0A830HD72_9CHLO</name>
<gene>
    <name evidence="10" type="ORF">PPROV_000376600</name>
</gene>
<dbReference type="GO" id="GO:0000287">
    <property type="term" value="F:magnesium ion binding"/>
    <property type="evidence" value="ECO:0007669"/>
    <property type="project" value="InterPro"/>
</dbReference>
<dbReference type="EC" id="2.4.2.17" evidence="3"/>
<dbReference type="PROSITE" id="PS01316">
    <property type="entry name" value="ATP_P_PHORIBOSYLTR"/>
    <property type="match status" value="1"/>
</dbReference>
<dbReference type="EMBL" id="BNJQ01000009">
    <property type="protein sequence ID" value="GHP05014.1"/>
    <property type="molecule type" value="Genomic_DNA"/>
</dbReference>
<dbReference type="NCBIfam" id="TIGR00070">
    <property type="entry name" value="hisG"/>
    <property type="match status" value="1"/>
</dbReference>
<dbReference type="FunFam" id="3.40.190.10:FF:000118">
    <property type="entry name" value="ATP phosphoribosyltransferase 2, chloroplastic"/>
    <property type="match status" value="1"/>
</dbReference>
<dbReference type="OrthoDB" id="2574at2759"/>
<dbReference type="NCBIfam" id="TIGR03455">
    <property type="entry name" value="HisG_C-term"/>
    <property type="match status" value="1"/>
</dbReference>
<evidence type="ECO:0000259" key="9">
    <source>
        <dbReference type="Pfam" id="PF08029"/>
    </source>
</evidence>
<dbReference type="PANTHER" id="PTHR21403">
    <property type="entry name" value="ATP PHOSPHORIBOSYLTRANSFERASE ATP-PRTASE"/>
    <property type="match status" value="1"/>
</dbReference>
<accession>A0A830HD72</accession>
<comment type="catalytic activity">
    <reaction evidence="1">
        <text>1-(5-phospho-beta-D-ribosyl)-ATP + diphosphate = 5-phospho-alpha-D-ribose 1-diphosphate + ATP</text>
        <dbReference type="Rhea" id="RHEA:18473"/>
        <dbReference type="ChEBI" id="CHEBI:30616"/>
        <dbReference type="ChEBI" id="CHEBI:33019"/>
        <dbReference type="ChEBI" id="CHEBI:58017"/>
        <dbReference type="ChEBI" id="CHEBI:73183"/>
        <dbReference type="EC" id="2.4.2.17"/>
    </reaction>
</comment>
<dbReference type="Gene3D" id="3.40.190.10">
    <property type="entry name" value="Periplasmic binding protein-like II"/>
    <property type="match status" value="2"/>
</dbReference>
<dbReference type="SUPFAM" id="SSF54913">
    <property type="entry name" value="GlnB-like"/>
    <property type="match status" value="1"/>
</dbReference>
<dbReference type="InterPro" id="IPR011322">
    <property type="entry name" value="N-reg_PII-like_a/b"/>
</dbReference>
<dbReference type="InterPro" id="IPR018198">
    <property type="entry name" value="ATP_PRibTrfase_CS"/>
</dbReference>
<comment type="caution">
    <text evidence="10">The sequence shown here is derived from an EMBL/GenBank/DDBJ whole genome shotgun (WGS) entry which is preliminary data.</text>
</comment>
<dbReference type="GO" id="GO:0003879">
    <property type="term" value="F:ATP phosphoribosyltransferase activity"/>
    <property type="evidence" value="ECO:0007669"/>
    <property type="project" value="UniProtKB-EC"/>
</dbReference>
<dbReference type="InterPro" id="IPR013115">
    <property type="entry name" value="HisG_C"/>
</dbReference>
<reference evidence="10" key="1">
    <citation type="submission" date="2020-10" db="EMBL/GenBank/DDBJ databases">
        <title>Unveiling of a novel bifunctional photoreceptor, Dualchrome1, isolated from a cosmopolitan green alga.</title>
        <authorList>
            <person name="Suzuki S."/>
            <person name="Kawachi M."/>
        </authorList>
    </citation>
    <scope>NUCLEOTIDE SEQUENCE</scope>
    <source>
        <strain evidence="10">NIES 2893</strain>
    </source>
</reference>
<comment type="pathway">
    <text evidence="2">Amino-acid biosynthesis; L-histidine biosynthesis; L-histidine from 5-phospho-alpha-D-ribose 1-diphosphate: step 1/9.</text>
</comment>
<dbReference type="InterPro" id="IPR001348">
    <property type="entry name" value="ATP_PRibTrfase_HisG"/>
</dbReference>
<dbReference type="Pfam" id="PF08029">
    <property type="entry name" value="HisG_C"/>
    <property type="match status" value="1"/>
</dbReference>
<feature type="domain" description="ATP phosphoribosyltransferase catalytic" evidence="8">
    <location>
        <begin position="124"/>
        <end position="300"/>
    </location>
</feature>
<evidence type="ECO:0000313" key="10">
    <source>
        <dbReference type="EMBL" id="GHP05014.1"/>
    </source>
</evidence>
<keyword evidence="7" id="KW-0368">Histidine biosynthesis</keyword>
<keyword evidence="5" id="KW-0328">Glycosyltransferase</keyword>
<evidence type="ECO:0000256" key="1">
    <source>
        <dbReference type="ARBA" id="ARBA00000915"/>
    </source>
</evidence>
<dbReference type="UniPathway" id="UPA00031">
    <property type="reaction ID" value="UER00006"/>
</dbReference>
<evidence type="ECO:0000259" key="8">
    <source>
        <dbReference type="Pfam" id="PF01634"/>
    </source>
</evidence>